<gene>
    <name evidence="2" type="ordered locus">Ksed_24340</name>
</gene>
<keyword evidence="3" id="KW-1185">Reference proteome</keyword>
<reference evidence="2 3" key="1">
    <citation type="journal article" date="2009" name="Stand. Genomic Sci.">
        <title>Complete genome sequence of Kytococcus sedentarius type strain (541).</title>
        <authorList>
            <person name="Sims D."/>
            <person name="Brettin T."/>
            <person name="Detter J.C."/>
            <person name="Han C."/>
            <person name="Lapidus A."/>
            <person name="Copeland A."/>
            <person name="Glavina Del Rio T."/>
            <person name="Nolan M."/>
            <person name="Chen F."/>
            <person name="Lucas S."/>
            <person name="Tice H."/>
            <person name="Cheng J.F."/>
            <person name="Bruce D."/>
            <person name="Goodwin L."/>
            <person name="Pitluck S."/>
            <person name="Ovchinnikova G."/>
            <person name="Pati A."/>
            <person name="Ivanova N."/>
            <person name="Mavrommatis K."/>
            <person name="Chen A."/>
            <person name="Palaniappan K."/>
            <person name="D'haeseleer P."/>
            <person name="Chain P."/>
            <person name="Bristow J."/>
            <person name="Eisen J.A."/>
            <person name="Markowitz V."/>
            <person name="Hugenholtz P."/>
            <person name="Schneider S."/>
            <person name="Goker M."/>
            <person name="Pukall R."/>
            <person name="Kyrpides N.C."/>
            <person name="Klenk H.P."/>
        </authorList>
    </citation>
    <scope>NUCLEOTIDE SEQUENCE [LARGE SCALE GENOMIC DNA]</scope>
    <source>
        <strain evidence="3">ATCC 14392 / DSM 20547 / JCM 11482 / CCUG 33030 / NBRC 15357 / NCTC 11040 / CCM 314 / 541</strain>
    </source>
</reference>
<organism evidence="2 3">
    <name type="scientific">Kytococcus sedentarius (strain ATCC 14392 / DSM 20547 / JCM 11482 / CCUG 33030 / NBRC 15357 / NCTC 11040 / CCM 314 / 541)</name>
    <name type="common">Micrococcus sedentarius</name>
    <dbReference type="NCBI Taxonomy" id="478801"/>
    <lineage>
        <taxon>Bacteria</taxon>
        <taxon>Bacillati</taxon>
        <taxon>Actinomycetota</taxon>
        <taxon>Actinomycetes</taxon>
        <taxon>Micrococcales</taxon>
        <taxon>Kytococcaceae</taxon>
        <taxon>Kytococcus</taxon>
    </lineage>
</organism>
<proteinExistence type="predicted"/>
<evidence type="ECO:0000313" key="3">
    <source>
        <dbReference type="Proteomes" id="UP000006666"/>
    </source>
</evidence>
<dbReference type="InterPro" id="IPR051790">
    <property type="entry name" value="Cytochrome_c-biogenesis_DsbD"/>
</dbReference>
<feature type="transmembrane region" description="Helical" evidence="1">
    <location>
        <begin position="81"/>
        <end position="110"/>
    </location>
</feature>
<keyword evidence="1" id="KW-1133">Transmembrane helix</keyword>
<feature type="transmembrane region" description="Helical" evidence="1">
    <location>
        <begin position="148"/>
        <end position="179"/>
    </location>
</feature>
<sequence length="271" mass="27241">MADLSLLAPPGALVLPALAGGVQDTIASGFLPWAMVLAFAGGVVSFASPCVLPLVPGFLGYITGLGGVQAEGTPAAGRPRLVLASMLFVLGFSAVFLALSVVVSGVSIALSDDRALLVRLGGVAVLVMGAVMAFGLGGREWKVRWRPAAGLAGAPLLGGAFGLGFSACIGPVLGAILALSTSLSGSGDAITRGAVLAGAYSLGLGLPFVLLAAGISRLAGAFGWLRDHHRAISIVGGVALMVLGVLMVAGVWDRAMVWLQTEWISSFRPVI</sequence>
<feature type="transmembrane region" description="Helical" evidence="1">
    <location>
        <begin position="199"/>
        <end position="219"/>
    </location>
</feature>
<feature type="transmembrane region" description="Helical" evidence="1">
    <location>
        <begin position="116"/>
        <end position="136"/>
    </location>
</feature>
<keyword evidence="1" id="KW-0472">Membrane</keyword>
<feature type="transmembrane region" description="Helical" evidence="1">
    <location>
        <begin position="35"/>
        <end position="61"/>
    </location>
</feature>
<dbReference type="STRING" id="478801.Ksed_24340"/>
<dbReference type="HOGENOM" id="CLU_053225_2_1_11"/>
<keyword evidence="1" id="KW-0812">Transmembrane</keyword>
<dbReference type="eggNOG" id="COG0785">
    <property type="taxonomic scope" value="Bacteria"/>
</dbReference>
<feature type="transmembrane region" description="Helical" evidence="1">
    <location>
        <begin position="231"/>
        <end position="252"/>
    </location>
</feature>
<dbReference type="Proteomes" id="UP000006666">
    <property type="component" value="Chromosome"/>
</dbReference>
<dbReference type="EMBL" id="CP001686">
    <property type="protein sequence ID" value="ACV07399.1"/>
    <property type="molecule type" value="Genomic_DNA"/>
</dbReference>
<protein>
    <submittedName>
        <fullName evidence="2">Cytochrome c biogenesis protein</fullName>
    </submittedName>
</protein>
<dbReference type="RefSeq" id="WP_015780326.1">
    <property type="nucleotide sequence ID" value="NC_013169.1"/>
</dbReference>
<evidence type="ECO:0000313" key="2">
    <source>
        <dbReference type="EMBL" id="ACV07399.1"/>
    </source>
</evidence>
<dbReference type="AlphaFoldDB" id="C7NFP1"/>
<evidence type="ECO:0000256" key="1">
    <source>
        <dbReference type="SAM" id="Phobius"/>
    </source>
</evidence>
<accession>C7NFP1</accession>
<name>C7NFP1_KYTSD</name>
<dbReference type="PANTHER" id="PTHR31272">
    <property type="entry name" value="CYTOCHROME C-TYPE BIOGENESIS PROTEIN HI_1454-RELATED"/>
    <property type="match status" value="1"/>
</dbReference>
<dbReference type="KEGG" id="kse:Ksed_24340"/>
<dbReference type="PANTHER" id="PTHR31272:SF4">
    <property type="entry name" value="CYTOCHROME C-TYPE BIOGENESIS PROTEIN HI_1454-RELATED"/>
    <property type="match status" value="1"/>
</dbReference>